<dbReference type="Proteomes" id="UP000006882">
    <property type="component" value="Chromosome G2"/>
</dbReference>
<accession>A0A251QPD0</accession>
<protein>
    <submittedName>
        <fullName evidence="1">Uncharacterized protein</fullName>
    </submittedName>
</protein>
<organism evidence="1 2">
    <name type="scientific">Prunus persica</name>
    <name type="common">Peach</name>
    <name type="synonym">Amygdalus persica</name>
    <dbReference type="NCBI Taxonomy" id="3760"/>
    <lineage>
        <taxon>Eukaryota</taxon>
        <taxon>Viridiplantae</taxon>
        <taxon>Streptophyta</taxon>
        <taxon>Embryophyta</taxon>
        <taxon>Tracheophyta</taxon>
        <taxon>Spermatophyta</taxon>
        <taxon>Magnoliopsida</taxon>
        <taxon>eudicotyledons</taxon>
        <taxon>Gunneridae</taxon>
        <taxon>Pentapetalae</taxon>
        <taxon>rosids</taxon>
        <taxon>fabids</taxon>
        <taxon>Rosales</taxon>
        <taxon>Rosaceae</taxon>
        <taxon>Amygdaloideae</taxon>
        <taxon>Amygdaleae</taxon>
        <taxon>Prunus</taxon>
    </lineage>
</organism>
<dbReference type="Gramene" id="ONI24555">
    <property type="protein sequence ID" value="ONI24555"/>
    <property type="gene ID" value="PRUPE_2G246700"/>
</dbReference>
<keyword evidence="2" id="KW-1185">Reference proteome</keyword>
<reference evidence="1 2" key="1">
    <citation type="journal article" date="2013" name="Nat. Genet.">
        <title>The high-quality draft genome of peach (Prunus persica) identifies unique patterns of genetic diversity, domestication and genome evolution.</title>
        <authorList>
            <consortium name="International Peach Genome Initiative"/>
            <person name="Verde I."/>
            <person name="Abbott A.G."/>
            <person name="Scalabrin S."/>
            <person name="Jung S."/>
            <person name="Shu S."/>
            <person name="Marroni F."/>
            <person name="Zhebentyayeva T."/>
            <person name="Dettori M.T."/>
            <person name="Grimwood J."/>
            <person name="Cattonaro F."/>
            <person name="Zuccolo A."/>
            <person name="Rossini L."/>
            <person name="Jenkins J."/>
            <person name="Vendramin E."/>
            <person name="Meisel L.A."/>
            <person name="Decroocq V."/>
            <person name="Sosinski B."/>
            <person name="Prochnik S."/>
            <person name="Mitros T."/>
            <person name="Policriti A."/>
            <person name="Cipriani G."/>
            <person name="Dondini L."/>
            <person name="Ficklin S."/>
            <person name="Goodstein D.M."/>
            <person name="Xuan P."/>
            <person name="Del Fabbro C."/>
            <person name="Aramini V."/>
            <person name="Copetti D."/>
            <person name="Gonzalez S."/>
            <person name="Horner D.S."/>
            <person name="Falchi R."/>
            <person name="Lucas S."/>
            <person name="Mica E."/>
            <person name="Maldonado J."/>
            <person name="Lazzari B."/>
            <person name="Bielenberg D."/>
            <person name="Pirona R."/>
            <person name="Miculan M."/>
            <person name="Barakat A."/>
            <person name="Testolin R."/>
            <person name="Stella A."/>
            <person name="Tartarini S."/>
            <person name="Tonutti P."/>
            <person name="Arus P."/>
            <person name="Orellana A."/>
            <person name="Wells C."/>
            <person name="Main D."/>
            <person name="Vizzotto G."/>
            <person name="Silva H."/>
            <person name="Salamini F."/>
            <person name="Schmutz J."/>
            <person name="Morgante M."/>
            <person name="Rokhsar D.S."/>
        </authorList>
    </citation>
    <scope>NUCLEOTIDE SEQUENCE [LARGE SCALE GENOMIC DNA]</scope>
    <source>
        <strain evidence="2">cv. Nemared</strain>
    </source>
</reference>
<gene>
    <name evidence="1" type="ORF">PRUPE_2G246700</name>
</gene>
<sequence length="100" mass="11842">MFVSRFYEAFPYSLPMQQGFSQCSRLLELNQELPWNCKNLPSFNPMESNQYNTSIPKSYLSLILLRNEKTIFAMFKVVCVAIEETMKKQQDHLFCTTRQE</sequence>
<dbReference type="AlphaFoldDB" id="A0A251QPD0"/>
<evidence type="ECO:0000313" key="2">
    <source>
        <dbReference type="Proteomes" id="UP000006882"/>
    </source>
</evidence>
<name>A0A251QPD0_PRUPE</name>
<proteinExistence type="predicted"/>
<evidence type="ECO:0000313" key="1">
    <source>
        <dbReference type="EMBL" id="ONI24555.1"/>
    </source>
</evidence>
<dbReference type="EMBL" id="CM007652">
    <property type="protein sequence ID" value="ONI24555.1"/>
    <property type="molecule type" value="Genomic_DNA"/>
</dbReference>